<dbReference type="PANTHER" id="PTHR34853">
    <property type="match status" value="1"/>
</dbReference>
<dbReference type="Gene3D" id="1.10.260.130">
    <property type="match status" value="1"/>
</dbReference>
<dbReference type="InterPro" id="IPR005152">
    <property type="entry name" value="Lipase_secreted"/>
</dbReference>
<dbReference type="Gene3D" id="3.40.50.1820">
    <property type="entry name" value="alpha/beta hydrolase"/>
    <property type="match status" value="1"/>
</dbReference>
<dbReference type="SUPFAM" id="SSF53474">
    <property type="entry name" value="alpha/beta-Hydrolases"/>
    <property type="match status" value="1"/>
</dbReference>
<accession>A0ABW1QRP0</accession>
<reference evidence="2" key="1">
    <citation type="journal article" date="2019" name="Int. J. Syst. Evol. Microbiol.">
        <title>The Global Catalogue of Microorganisms (GCM) 10K type strain sequencing project: providing services to taxonomists for standard genome sequencing and annotation.</title>
        <authorList>
            <consortium name="The Broad Institute Genomics Platform"/>
            <consortium name="The Broad Institute Genome Sequencing Center for Infectious Disease"/>
            <person name="Wu L."/>
            <person name="Ma J."/>
        </authorList>
    </citation>
    <scope>NUCLEOTIDE SEQUENCE [LARGE SCALE GENOMIC DNA]</scope>
    <source>
        <strain evidence="2">DFY28</strain>
    </source>
</reference>
<dbReference type="EMBL" id="JBHSQI010000001">
    <property type="protein sequence ID" value="MFC6152137.1"/>
    <property type="molecule type" value="Genomic_DNA"/>
</dbReference>
<organism evidence="1 2">
    <name type="scientific">Nocardioides yefusunii</name>
    <dbReference type="NCBI Taxonomy" id="2500546"/>
    <lineage>
        <taxon>Bacteria</taxon>
        <taxon>Bacillati</taxon>
        <taxon>Actinomycetota</taxon>
        <taxon>Actinomycetes</taxon>
        <taxon>Propionibacteriales</taxon>
        <taxon>Nocardioidaceae</taxon>
        <taxon>Nocardioides</taxon>
    </lineage>
</organism>
<comment type="caution">
    <text evidence="1">The sequence shown here is derived from an EMBL/GenBank/DDBJ whole genome shotgun (WGS) entry which is preliminary data.</text>
</comment>
<evidence type="ECO:0000313" key="2">
    <source>
        <dbReference type="Proteomes" id="UP001596098"/>
    </source>
</evidence>
<protein>
    <submittedName>
        <fullName evidence="1">Lipase family protein</fullName>
    </submittedName>
</protein>
<dbReference type="RefSeq" id="WP_128220184.1">
    <property type="nucleotide sequence ID" value="NZ_CP034929.1"/>
</dbReference>
<gene>
    <name evidence="1" type="ORF">ACFPWU_00445</name>
</gene>
<evidence type="ECO:0000313" key="1">
    <source>
        <dbReference type="EMBL" id="MFC6152137.1"/>
    </source>
</evidence>
<dbReference type="InterPro" id="IPR029058">
    <property type="entry name" value="AB_hydrolase_fold"/>
</dbReference>
<dbReference type="Pfam" id="PF03583">
    <property type="entry name" value="LIP"/>
    <property type="match status" value="1"/>
</dbReference>
<dbReference type="PIRSF" id="PIRSF029171">
    <property type="entry name" value="Esterase_LipA"/>
    <property type="match status" value="1"/>
</dbReference>
<proteinExistence type="predicted"/>
<name>A0ABW1QRP0_9ACTN</name>
<dbReference type="PANTHER" id="PTHR34853:SF1">
    <property type="entry name" value="LIPASE 5"/>
    <property type="match status" value="1"/>
</dbReference>
<dbReference type="Proteomes" id="UP001596098">
    <property type="component" value="Unassembled WGS sequence"/>
</dbReference>
<sequence>MNASLRKRRPGGVLRCAAAALPVLLATALLVPTASAVKLKNPAFYETPAVLPAADGALIRSEPMEFALDPLKVHTVRYTAERILYSSRARTGKQIAVSGTVIVPKTAWKGPGRRPVIGYAPGTQGIGDVCAPSRKFTGGLEYEGLFIIGMLAKGWAIAMTDYEGLGTEGMHTYADRVAEGRAVIDGVRAAQALPGDDVDATSPVAFYGYSQGGQAAASAAELAGTYGKGLDVKGTVAGAAPSDLTYLPGAIDGSLFSIFGWFAIHGLTASYDIDMTPYLNAEGRQVYDDMKENCVMHLFNGAFKKSSRYTVDGAGLAELITREPFRTVIDDQRVGRIKPSAPVLVTHSYFDDVVPIKVGQQLVKDWCGKGATVKFSPNLSPLHVGGMLNNATEVYAYLDARFAGKKAPTSC</sequence>
<keyword evidence="2" id="KW-1185">Reference proteome</keyword>